<dbReference type="SUPFAM" id="SSF56784">
    <property type="entry name" value="HAD-like"/>
    <property type="match status" value="1"/>
</dbReference>
<dbReference type="GO" id="GO:0016853">
    <property type="term" value="F:isomerase activity"/>
    <property type="evidence" value="ECO:0007669"/>
    <property type="project" value="UniProtKB-KW"/>
</dbReference>
<dbReference type="PANTHER" id="PTHR10000">
    <property type="entry name" value="PHOSPHOSERINE PHOSPHATASE"/>
    <property type="match status" value="1"/>
</dbReference>
<protein>
    <submittedName>
        <fullName evidence="1">Bifunctional phosphatase/peptidyl-prolyl cis-trans isomerase</fullName>
    </submittedName>
</protein>
<dbReference type="InterPro" id="IPR023214">
    <property type="entry name" value="HAD_sf"/>
</dbReference>
<sequence length="277" mass="28451">MTPTLSGGRRRALFLDIDGTYAHHGVVPPEHEEAVRSARAAGHLVFLCTGRPLSLLTPRIVAAGFDGYVAGAGMYASVGDTVLVNDTFPADLAVRALEALDAHGSLYLLEAAEATYARPATIDAMTRRSPAGGMSTGRRDILAALTPAEDLSGLAFGKVASFHAGTPLAQIARVVGPEVTVLPSSIPELGPGAGEMFLAGMHKALGIAAVVEHLGLDREDVIGFGDGLNDVEMLEYAGVGVAIEGARPSVLAAADRVARGPQHAGLAEAFSDLGLLA</sequence>
<gene>
    <name evidence="1" type="ORF">Lsed01_02477</name>
</gene>
<dbReference type="Gene3D" id="3.40.50.1000">
    <property type="entry name" value="HAD superfamily/HAD-like"/>
    <property type="match status" value="1"/>
</dbReference>
<evidence type="ECO:0000313" key="2">
    <source>
        <dbReference type="Proteomes" id="UP001426770"/>
    </source>
</evidence>
<keyword evidence="1" id="KW-0413">Isomerase</keyword>
<comment type="caution">
    <text evidence="1">The sequence shown here is derived from an EMBL/GenBank/DDBJ whole genome shotgun (WGS) entry which is preliminary data.</text>
</comment>
<proteinExistence type="predicted"/>
<dbReference type="RefSeq" id="WP_286215538.1">
    <property type="nucleotide sequence ID" value="NZ_AP027736.1"/>
</dbReference>
<accession>A0ABP9WLS2</accession>
<keyword evidence="2" id="KW-1185">Reference proteome</keyword>
<dbReference type="PANTHER" id="PTHR10000:SF25">
    <property type="entry name" value="PHOSPHATASE YKRA-RELATED"/>
    <property type="match status" value="1"/>
</dbReference>
<organism evidence="1 2">
    <name type="scientific">Demequina sediminis</name>
    <dbReference type="NCBI Taxonomy" id="1930058"/>
    <lineage>
        <taxon>Bacteria</taxon>
        <taxon>Bacillati</taxon>
        <taxon>Actinomycetota</taxon>
        <taxon>Actinomycetes</taxon>
        <taxon>Micrococcales</taxon>
        <taxon>Demequinaceae</taxon>
        <taxon>Demequina</taxon>
    </lineage>
</organism>
<dbReference type="Gene3D" id="3.30.1240.10">
    <property type="match status" value="1"/>
</dbReference>
<name>A0ABP9WLS2_9MICO</name>
<reference evidence="1 2" key="1">
    <citation type="submission" date="2024-02" db="EMBL/GenBank/DDBJ databases">
        <title>Lysinimicrobium sediminis NBRC 112286.</title>
        <authorList>
            <person name="Ichikawa N."/>
            <person name="Katano-Makiyama Y."/>
            <person name="Hidaka K."/>
        </authorList>
    </citation>
    <scope>NUCLEOTIDE SEQUENCE [LARGE SCALE GENOMIC DNA]</scope>
    <source>
        <strain evidence="1 2">NBRC 112286</strain>
    </source>
</reference>
<dbReference type="InterPro" id="IPR036412">
    <property type="entry name" value="HAD-like_sf"/>
</dbReference>
<dbReference type="Proteomes" id="UP001426770">
    <property type="component" value="Unassembled WGS sequence"/>
</dbReference>
<dbReference type="Pfam" id="PF08282">
    <property type="entry name" value="Hydrolase_3"/>
    <property type="match status" value="1"/>
</dbReference>
<evidence type="ECO:0000313" key="1">
    <source>
        <dbReference type="EMBL" id="GAA5520016.1"/>
    </source>
</evidence>
<dbReference type="EMBL" id="BAABRR010000018">
    <property type="protein sequence ID" value="GAA5520016.1"/>
    <property type="molecule type" value="Genomic_DNA"/>
</dbReference>